<reference evidence="2 3" key="1">
    <citation type="submission" date="2024-02" db="EMBL/GenBank/DDBJ databases">
        <title>Genome sequence of Aquincola sp. MAHUQ-54.</title>
        <authorList>
            <person name="Huq M.A."/>
        </authorList>
    </citation>
    <scope>NUCLEOTIDE SEQUENCE [LARGE SCALE GENOMIC DNA]</scope>
    <source>
        <strain evidence="2 3">MAHUQ-54</strain>
    </source>
</reference>
<dbReference type="Proteomes" id="UP001336250">
    <property type="component" value="Unassembled WGS sequence"/>
</dbReference>
<accession>A0AAW9QJE0</accession>
<feature type="transmembrane region" description="Helical" evidence="1">
    <location>
        <begin position="21"/>
        <end position="39"/>
    </location>
</feature>
<evidence type="ECO:0000256" key="1">
    <source>
        <dbReference type="SAM" id="Phobius"/>
    </source>
</evidence>
<dbReference type="AlphaFoldDB" id="A0AAW9QJE0"/>
<evidence type="ECO:0008006" key="4">
    <source>
        <dbReference type="Google" id="ProtNLM"/>
    </source>
</evidence>
<keyword evidence="1" id="KW-0812">Transmembrane</keyword>
<proteinExistence type="predicted"/>
<keyword evidence="3" id="KW-1185">Reference proteome</keyword>
<gene>
    <name evidence="2" type="ORF">V4F39_17605</name>
</gene>
<dbReference type="RefSeq" id="WP_332291043.1">
    <property type="nucleotide sequence ID" value="NZ_JAZIBG010000036.1"/>
</dbReference>
<keyword evidence="1" id="KW-1133">Transmembrane helix</keyword>
<evidence type="ECO:0000313" key="3">
    <source>
        <dbReference type="Proteomes" id="UP001336250"/>
    </source>
</evidence>
<dbReference type="EMBL" id="JAZIBG010000036">
    <property type="protein sequence ID" value="MEF7615734.1"/>
    <property type="molecule type" value="Genomic_DNA"/>
</dbReference>
<evidence type="ECO:0000313" key="2">
    <source>
        <dbReference type="EMBL" id="MEF7615734.1"/>
    </source>
</evidence>
<organism evidence="2 3">
    <name type="scientific">Aquincola agrisoli</name>
    <dbReference type="NCBI Taxonomy" id="3119538"/>
    <lineage>
        <taxon>Bacteria</taxon>
        <taxon>Pseudomonadati</taxon>
        <taxon>Pseudomonadota</taxon>
        <taxon>Betaproteobacteria</taxon>
        <taxon>Burkholderiales</taxon>
        <taxon>Sphaerotilaceae</taxon>
        <taxon>Aquincola</taxon>
    </lineage>
</organism>
<protein>
    <recommendedName>
        <fullName evidence="4">Cyclase dehydrase</fullName>
    </recommendedName>
</protein>
<keyword evidence="1" id="KW-0472">Membrane</keyword>
<comment type="caution">
    <text evidence="2">The sequence shown here is derived from an EMBL/GenBank/DDBJ whole genome shotgun (WGS) entry which is preliminary data.</text>
</comment>
<sequence>MNTTTSDRAATLKSAPPRDPALHALARGLGFFSLALGLAELAMPGRMRKAAEIARRPAAPALPDMDYAVRACGLREAATGAGLLTAADPEPWVWGRVAGDVVDLVAVAASPRQRRLFGSGDGSRAGALVALLAVTALDVYCASALREERHRREGRPRDWGGRTGFPQSAECMRGAAADFVAPADLRTPEALRPWHDGRPAG</sequence>
<name>A0AAW9QJE0_9BURK</name>